<gene>
    <name evidence="1" type="ORF">RVF87_16295</name>
</gene>
<evidence type="ECO:0000313" key="1">
    <source>
        <dbReference type="EMBL" id="WYY06613.1"/>
    </source>
</evidence>
<name>A0ABZ2TYU7_9ACTN</name>
<dbReference type="PANTHER" id="PTHR42808">
    <property type="entry name" value="HYDROXYSTEROID DEHYDROGENASE-LIKE PROTEIN 2"/>
    <property type="match status" value="1"/>
</dbReference>
<sequence length="88" mass="9275">MSLLTMGFAAEWADDGIACNCLWPETTIATAAAVLAARPTDVTGQCFIDANLVRLAGVDDLSPYGGTDPLEYDFFLDPPDHVATTPLG</sequence>
<keyword evidence="2" id="KW-1185">Reference proteome</keyword>
<organism evidence="1 2">
    <name type="scientific">Gordonia hydrophobica</name>
    <dbReference type="NCBI Taxonomy" id="40516"/>
    <lineage>
        <taxon>Bacteria</taxon>
        <taxon>Bacillati</taxon>
        <taxon>Actinomycetota</taxon>
        <taxon>Actinomycetes</taxon>
        <taxon>Mycobacteriales</taxon>
        <taxon>Gordoniaceae</taxon>
        <taxon>Gordonia</taxon>
    </lineage>
</organism>
<dbReference type="InterPro" id="IPR051935">
    <property type="entry name" value="HSDL2"/>
</dbReference>
<dbReference type="Gene3D" id="3.40.50.720">
    <property type="entry name" value="NAD(P)-binding Rossmann-like Domain"/>
    <property type="match status" value="1"/>
</dbReference>
<dbReference type="EMBL" id="CP136137">
    <property type="protein sequence ID" value="WYY06613.1"/>
    <property type="molecule type" value="Genomic_DNA"/>
</dbReference>
<dbReference type="PANTHER" id="PTHR42808:SF3">
    <property type="entry name" value="HYDROXYSTEROID DEHYDROGENASE-LIKE PROTEIN 2"/>
    <property type="match status" value="1"/>
</dbReference>
<accession>A0ABZ2TYU7</accession>
<dbReference type="RefSeq" id="WP_174545318.1">
    <property type="nucleotide sequence ID" value="NZ_CP136137.1"/>
</dbReference>
<protein>
    <recommendedName>
        <fullName evidence="3">Short chain dehydrogenase</fullName>
    </recommendedName>
</protein>
<proteinExistence type="predicted"/>
<evidence type="ECO:0008006" key="3">
    <source>
        <dbReference type="Google" id="ProtNLM"/>
    </source>
</evidence>
<reference evidence="1 2" key="1">
    <citation type="journal article" date="2023" name="Virus Evol.">
        <title>Computational host range prediction-The good, the bad, and the ugly.</title>
        <authorList>
            <person name="Howell A.A."/>
            <person name="Versoza C.J."/>
            <person name="Pfeifer S.P."/>
        </authorList>
    </citation>
    <scope>NUCLEOTIDE SEQUENCE [LARGE SCALE GENOMIC DNA]</scope>
    <source>
        <strain evidence="1 2">1610/1b</strain>
    </source>
</reference>
<dbReference type="Proteomes" id="UP001479933">
    <property type="component" value="Chromosome"/>
</dbReference>
<evidence type="ECO:0000313" key="2">
    <source>
        <dbReference type="Proteomes" id="UP001479933"/>
    </source>
</evidence>